<sequence>GMGGFGKTTLAKAVFNKIYRMFQGCSFLADVRSKGLDHLQEKLLRETLKTKKFEVDNVHRGISLVKQRLGFKKLLVVVDDVNHISQLEALVREPNWFGPGSVIIITTRDVHLLNCLGIDEKYEVKRLSTWESLQVFSLHAFGNPVPLAAYAELSDMIVSYSLGLPLALKV</sequence>
<dbReference type="InterPro" id="IPR044974">
    <property type="entry name" value="Disease_R_plants"/>
</dbReference>
<comment type="subcellular location">
    <subcellularLocation>
        <location evidence="1">Plastid</location>
    </subcellularLocation>
</comment>
<dbReference type="EMBL" id="DQ099396">
    <property type="protein sequence ID" value="AAZ07907.1"/>
    <property type="molecule type" value="Genomic_DNA"/>
</dbReference>
<dbReference type="PANTHER" id="PTHR11017">
    <property type="entry name" value="LEUCINE-RICH REPEAT-CONTAINING PROTEIN"/>
    <property type="match status" value="1"/>
</dbReference>
<protein>
    <submittedName>
        <fullName evidence="3">NBS-LRR protein</fullName>
    </submittedName>
</protein>
<reference evidence="3" key="1">
    <citation type="submission" date="2005-06" db="EMBL/GenBank/DDBJ databases">
        <title>Isolation and characterization of disease resistance gene analogs from sweet potato.</title>
        <authorList>
            <person name="Zhu H."/>
            <person name="Lin Q."/>
            <person name="Wang X."/>
            <person name="Jin G."/>
            <person name="Wu W."/>
        </authorList>
    </citation>
    <scope>NUCLEOTIDE SEQUENCE</scope>
</reference>
<dbReference type="InterPro" id="IPR027417">
    <property type="entry name" value="P-loop_NTPase"/>
</dbReference>
<dbReference type="GO" id="GO:0009536">
    <property type="term" value="C:plastid"/>
    <property type="evidence" value="ECO:0007669"/>
    <property type="project" value="UniProtKB-SubCell"/>
</dbReference>
<proteinExistence type="predicted"/>
<organism evidence="3">
    <name type="scientific">Ipomoea batatas</name>
    <name type="common">Sweet potato</name>
    <name type="synonym">Convolvulus batatas</name>
    <dbReference type="NCBI Taxonomy" id="4120"/>
    <lineage>
        <taxon>Eukaryota</taxon>
        <taxon>Viridiplantae</taxon>
        <taxon>Streptophyta</taxon>
        <taxon>Embryophyta</taxon>
        <taxon>Tracheophyta</taxon>
        <taxon>Spermatophyta</taxon>
        <taxon>Magnoliopsida</taxon>
        <taxon>eudicotyledons</taxon>
        <taxon>Gunneridae</taxon>
        <taxon>Pentapetalae</taxon>
        <taxon>asterids</taxon>
        <taxon>lamiids</taxon>
        <taxon>Solanales</taxon>
        <taxon>Convolvulaceae</taxon>
        <taxon>Ipomoeeae</taxon>
        <taxon>Ipomoea</taxon>
    </lineage>
</organism>
<dbReference type="GO" id="GO:0043531">
    <property type="term" value="F:ADP binding"/>
    <property type="evidence" value="ECO:0007669"/>
    <property type="project" value="InterPro"/>
</dbReference>
<evidence type="ECO:0000259" key="2">
    <source>
        <dbReference type="Pfam" id="PF00931"/>
    </source>
</evidence>
<dbReference type="AlphaFoldDB" id="Q4F955"/>
<accession>Q4F955</accession>
<dbReference type="Gene3D" id="3.40.50.300">
    <property type="entry name" value="P-loop containing nucleotide triphosphate hydrolases"/>
    <property type="match status" value="1"/>
</dbReference>
<dbReference type="GO" id="GO:0006952">
    <property type="term" value="P:defense response"/>
    <property type="evidence" value="ECO:0007669"/>
    <property type="project" value="InterPro"/>
</dbReference>
<name>Q4F955_IPOBA</name>
<feature type="non-terminal residue" evidence="3">
    <location>
        <position position="1"/>
    </location>
</feature>
<evidence type="ECO:0000313" key="3">
    <source>
        <dbReference type="EMBL" id="AAZ07907.1"/>
    </source>
</evidence>
<evidence type="ECO:0000256" key="1">
    <source>
        <dbReference type="ARBA" id="ARBA00004474"/>
    </source>
</evidence>
<dbReference type="Pfam" id="PF00931">
    <property type="entry name" value="NB-ARC"/>
    <property type="match status" value="1"/>
</dbReference>
<feature type="domain" description="NB-ARC" evidence="2">
    <location>
        <begin position="1"/>
        <end position="143"/>
    </location>
</feature>
<dbReference type="PRINTS" id="PR00364">
    <property type="entry name" value="DISEASERSIST"/>
</dbReference>
<dbReference type="SUPFAM" id="SSF52540">
    <property type="entry name" value="P-loop containing nucleoside triphosphate hydrolases"/>
    <property type="match status" value="1"/>
</dbReference>
<feature type="non-terminal residue" evidence="3">
    <location>
        <position position="170"/>
    </location>
</feature>
<dbReference type="InterPro" id="IPR002182">
    <property type="entry name" value="NB-ARC"/>
</dbReference>
<dbReference type="PANTHER" id="PTHR11017:SF385">
    <property type="entry name" value="DISEASE RESISTANCE PROTEIN (TIR-NBS-LRR CLASS)-RELATED"/>
    <property type="match status" value="1"/>
</dbReference>